<feature type="domain" description="Schlafen AlbA-2" evidence="1">
    <location>
        <begin position="5"/>
        <end position="111"/>
    </location>
</feature>
<gene>
    <name evidence="2" type="ORF">BBG48_002610</name>
</gene>
<protein>
    <submittedName>
        <fullName evidence="2">Transcriptional regulator</fullName>
    </submittedName>
</protein>
<dbReference type="InterPro" id="IPR038461">
    <property type="entry name" value="Schlafen_AlbA_2_dom_sf"/>
</dbReference>
<dbReference type="PANTHER" id="PTHR30595:SF6">
    <property type="entry name" value="SCHLAFEN ALBA-2 DOMAIN-CONTAINING PROTEIN"/>
    <property type="match status" value="1"/>
</dbReference>
<reference evidence="2 3" key="1">
    <citation type="journal article" date="2016" name="Genome Announc.">
        <title>Draft Genome Sequence of Criibacterium bergeronii gen. nov., sp. nov., Strain CCRI-22567T, Isolated from a Vaginal Sample from a Woman with Bacterial Vaginosis.</title>
        <authorList>
            <person name="Maheux A.F."/>
            <person name="Berube E."/>
            <person name="Boudreau D.K."/>
            <person name="Raymond F."/>
            <person name="Corbeil J."/>
            <person name="Roy P.H."/>
            <person name="Boissinot M."/>
            <person name="Omar R.F."/>
        </authorList>
    </citation>
    <scope>NUCLEOTIDE SEQUENCE [LARGE SCALE GENOMIC DNA]</scope>
    <source>
        <strain evidence="2 3">CCRI-22567</strain>
    </source>
</reference>
<name>A0A371IMN5_9FIRM</name>
<dbReference type="Pfam" id="PF13749">
    <property type="entry name" value="HATPase_c_4"/>
    <property type="match status" value="1"/>
</dbReference>
<sequence length="421" mass="48246">MNLRETYNLEFKSKLTDTFLKTVSAFANYNDGAIIFGVNDNGETANLHDLKKVALDIENKINDSIEPRPDYKIDIDEENGKVILKVFESEFKPYLLKNKAYMRRDSSSLPVEDRDELKRLILSGTSQSFEELPAKTVNLTFNVLENALIKSLNIEKLSMDNLKTLGLYTDKKGYNIAAELVADKNSFRLIDIVRFGSDINVLKERVQLDGISILSAYEQAIEVYRRYYQYEKIDGVIRSRVEKIPEDAFREAIANALVHRDWSIQAAIRISMFDDYIEIASPGGLPIGISEQEYVNGQVSILKNEKIGSLFNRLGLIERFGTGIKRIRYTYRNSLKKPIFKVYLNSIMIHLPIIMQEISGLSKNSSYLLNFMKNDEPLTRLQLDKLSGFEKTKTLRALEELINESFIRKIGKGKGTKYIKN</sequence>
<accession>A0A371IMN5</accession>
<dbReference type="EMBL" id="MBEW02000004">
    <property type="protein sequence ID" value="RDY21738.1"/>
    <property type="molecule type" value="Genomic_DNA"/>
</dbReference>
<dbReference type="Gene3D" id="3.30.950.30">
    <property type="entry name" value="Schlafen, AAA domain"/>
    <property type="match status" value="1"/>
</dbReference>
<dbReference type="PANTHER" id="PTHR30595">
    <property type="entry name" value="GLPR-RELATED TRANSCRIPTIONAL REPRESSOR"/>
    <property type="match status" value="1"/>
</dbReference>
<evidence type="ECO:0000313" key="3">
    <source>
        <dbReference type="Proteomes" id="UP000093352"/>
    </source>
</evidence>
<proteinExistence type="predicted"/>
<keyword evidence="3" id="KW-1185">Reference proteome</keyword>
<dbReference type="AlphaFoldDB" id="A0A371IMN5"/>
<dbReference type="Gene3D" id="3.30.565.60">
    <property type="match status" value="1"/>
</dbReference>
<organism evidence="2 3">
    <name type="scientific">Criibacterium bergeronii</name>
    <dbReference type="NCBI Taxonomy" id="1871336"/>
    <lineage>
        <taxon>Bacteria</taxon>
        <taxon>Bacillati</taxon>
        <taxon>Bacillota</taxon>
        <taxon>Clostridia</taxon>
        <taxon>Peptostreptococcales</taxon>
        <taxon>Filifactoraceae</taxon>
        <taxon>Criibacterium</taxon>
    </lineage>
</organism>
<comment type="caution">
    <text evidence="2">The sequence shown here is derived from an EMBL/GenBank/DDBJ whole genome shotgun (WGS) entry which is preliminary data.</text>
</comment>
<dbReference type="InterPro" id="IPR007421">
    <property type="entry name" value="Schlafen_AlbA_2_dom"/>
</dbReference>
<dbReference type="STRING" id="1871336.BBG48_02445"/>
<evidence type="ECO:0000259" key="1">
    <source>
        <dbReference type="Pfam" id="PF04326"/>
    </source>
</evidence>
<dbReference type="InterPro" id="IPR038475">
    <property type="entry name" value="RecG_C_sf"/>
</dbReference>
<evidence type="ECO:0000313" key="2">
    <source>
        <dbReference type="EMBL" id="RDY21738.1"/>
    </source>
</evidence>
<dbReference type="Pfam" id="PF04326">
    <property type="entry name" value="SLFN_AlbA_2"/>
    <property type="match status" value="1"/>
</dbReference>
<dbReference type="Proteomes" id="UP000093352">
    <property type="component" value="Unassembled WGS sequence"/>
</dbReference>
<dbReference type="RefSeq" id="WP_068912508.1">
    <property type="nucleotide sequence ID" value="NZ_MBEW02000004.1"/>
</dbReference>